<dbReference type="OrthoDB" id="5598843at2759"/>
<protein>
    <submittedName>
        <fullName evidence="1">Uncharacterized protein</fullName>
    </submittedName>
</protein>
<name>A0A433CY67_9FUNG</name>
<comment type="caution">
    <text evidence="1">The sequence shown here is derived from an EMBL/GenBank/DDBJ whole genome shotgun (WGS) entry which is preliminary data.</text>
</comment>
<accession>A0A433CY67</accession>
<reference evidence="1 2" key="1">
    <citation type="journal article" date="2018" name="New Phytol.">
        <title>Phylogenomics of Endogonaceae and evolution of mycorrhizas within Mucoromycota.</title>
        <authorList>
            <person name="Chang Y."/>
            <person name="Desiro A."/>
            <person name="Na H."/>
            <person name="Sandor L."/>
            <person name="Lipzen A."/>
            <person name="Clum A."/>
            <person name="Barry K."/>
            <person name="Grigoriev I.V."/>
            <person name="Martin F.M."/>
            <person name="Stajich J.E."/>
            <person name="Smith M.E."/>
            <person name="Bonito G."/>
            <person name="Spatafora J.W."/>
        </authorList>
    </citation>
    <scope>NUCLEOTIDE SEQUENCE [LARGE SCALE GENOMIC DNA]</scope>
    <source>
        <strain evidence="1 2">GMNB39</strain>
    </source>
</reference>
<organism evidence="1 2">
    <name type="scientific">Jimgerdemannia flammicorona</name>
    <dbReference type="NCBI Taxonomy" id="994334"/>
    <lineage>
        <taxon>Eukaryota</taxon>
        <taxon>Fungi</taxon>
        <taxon>Fungi incertae sedis</taxon>
        <taxon>Mucoromycota</taxon>
        <taxon>Mucoromycotina</taxon>
        <taxon>Endogonomycetes</taxon>
        <taxon>Endogonales</taxon>
        <taxon>Endogonaceae</taxon>
        <taxon>Jimgerdemannia</taxon>
    </lineage>
</organism>
<dbReference type="EMBL" id="RBNI01010760">
    <property type="protein sequence ID" value="RUP43527.1"/>
    <property type="molecule type" value="Genomic_DNA"/>
</dbReference>
<proteinExistence type="predicted"/>
<evidence type="ECO:0000313" key="2">
    <source>
        <dbReference type="Proteomes" id="UP000268093"/>
    </source>
</evidence>
<gene>
    <name evidence="1" type="ORF">BC936DRAFT_137044</name>
</gene>
<dbReference type="Proteomes" id="UP000268093">
    <property type="component" value="Unassembled WGS sequence"/>
</dbReference>
<evidence type="ECO:0000313" key="1">
    <source>
        <dbReference type="EMBL" id="RUP43527.1"/>
    </source>
</evidence>
<sequence>MSNSPRQDSRKPQGANRSRTDSNSSSPTGQASPKLPTVNPGPPLPRAQEHVSVNNFNRREVTEFLNHGYSTVFATLHEPSVPEHEKPELYKSAERAWASKGGLPSVWGQKGSTMASGVDFLAELRKQVQRSPSTGTLPTGAPAPIPPGGVGRQG</sequence>
<keyword evidence="2" id="KW-1185">Reference proteome</keyword>
<dbReference type="AlphaFoldDB" id="A0A433CY67"/>